<accession>A0ABX5VP32</accession>
<keyword evidence="1" id="KW-1133">Transmembrane helix</keyword>
<keyword evidence="3" id="KW-1185">Reference proteome</keyword>
<keyword evidence="1" id="KW-0812">Transmembrane</keyword>
<evidence type="ECO:0000256" key="1">
    <source>
        <dbReference type="SAM" id="Phobius"/>
    </source>
</evidence>
<reference evidence="2 3" key="1">
    <citation type="submission" date="2019-05" db="EMBL/GenBank/DDBJ databases">
        <title>Georgenia *** sp. nov., and Georgenia *** sp. nov., isolated from the intestinal contents of plateau pika (Ochotona curzoniae) in the Qinghai-Tibet plateau of China.</title>
        <authorList>
            <person name="Tian Z."/>
        </authorList>
    </citation>
    <scope>NUCLEOTIDE SEQUENCE [LARGE SCALE GENOMIC DNA]</scope>
    <source>
        <strain evidence="2 3">Z294</strain>
    </source>
</reference>
<dbReference type="RefSeq" id="WP_139948348.1">
    <property type="nucleotide sequence ID" value="NZ_CP040899.1"/>
</dbReference>
<protein>
    <recommendedName>
        <fullName evidence="4">DZANK-type domain-containing protein</fullName>
    </recommendedName>
</protein>
<name>A0ABX5VP32_9MICO</name>
<organism evidence="2 3">
    <name type="scientific">Georgenia wutianyii</name>
    <dbReference type="NCBI Taxonomy" id="2585135"/>
    <lineage>
        <taxon>Bacteria</taxon>
        <taxon>Bacillati</taxon>
        <taxon>Actinomycetota</taxon>
        <taxon>Actinomycetes</taxon>
        <taxon>Micrococcales</taxon>
        <taxon>Bogoriellaceae</taxon>
        <taxon>Georgenia</taxon>
    </lineage>
</organism>
<feature type="transmembrane region" description="Helical" evidence="1">
    <location>
        <begin position="163"/>
        <end position="182"/>
    </location>
</feature>
<evidence type="ECO:0008006" key="4">
    <source>
        <dbReference type="Google" id="ProtNLM"/>
    </source>
</evidence>
<proteinExistence type="predicted"/>
<gene>
    <name evidence="2" type="ORF">FE251_06930</name>
</gene>
<dbReference type="EMBL" id="CP040899">
    <property type="protein sequence ID" value="QDB79133.1"/>
    <property type="molecule type" value="Genomic_DNA"/>
</dbReference>
<evidence type="ECO:0000313" key="3">
    <source>
        <dbReference type="Proteomes" id="UP000313948"/>
    </source>
</evidence>
<evidence type="ECO:0000313" key="2">
    <source>
        <dbReference type="EMBL" id="QDB79133.1"/>
    </source>
</evidence>
<sequence>MTTTTPGPTGQVAPETAVVRQSVLPAAGSTETGPATPAAASLSCPECGTTAEVVLSRRAAEDFCRACDYPLFWARPEHAVLEEAPSGDDARRRLPGSLGTTRLATVPCPHCVELNLPGAELCLRCGSTMTPPPAPVPLPAPLPEPVPEPVVEEPPAAPVRFPWWWLASVGLLVGAVVVAARLL</sequence>
<keyword evidence="1" id="KW-0472">Membrane</keyword>
<dbReference type="Proteomes" id="UP000313948">
    <property type="component" value="Chromosome"/>
</dbReference>